<evidence type="ECO:0000256" key="3">
    <source>
        <dbReference type="SAM" id="MobiDB-lite"/>
    </source>
</evidence>
<evidence type="ECO:0000313" key="6">
    <source>
        <dbReference type="Proteomes" id="UP000179467"/>
    </source>
</evidence>
<keyword evidence="6" id="KW-1185">Reference proteome</keyword>
<dbReference type="Pfam" id="PF05065">
    <property type="entry name" value="Phage_capsid"/>
    <property type="match status" value="1"/>
</dbReference>
<evidence type="ECO:0000259" key="4">
    <source>
        <dbReference type="Pfam" id="PF05065"/>
    </source>
</evidence>
<gene>
    <name evidence="5" type="ORF">BHE75_01909</name>
</gene>
<dbReference type="Gene3D" id="3.30.2320.10">
    <property type="entry name" value="hypothetical protein PF0899 domain"/>
    <property type="match status" value="1"/>
</dbReference>
<feature type="coiled-coil region" evidence="2">
    <location>
        <begin position="4"/>
        <end position="65"/>
    </location>
</feature>
<dbReference type="RefSeq" id="WP_070933695.1">
    <property type="nucleotide sequence ID" value="NZ_MIPT01000001.1"/>
</dbReference>
<dbReference type="EMBL" id="MIPT01000001">
    <property type="protein sequence ID" value="OHT19916.1"/>
    <property type="molecule type" value="Genomic_DNA"/>
</dbReference>
<feature type="domain" description="Phage capsid-like C-terminal" evidence="4">
    <location>
        <begin position="133"/>
        <end position="407"/>
    </location>
</feature>
<dbReference type="NCBIfam" id="TIGR01554">
    <property type="entry name" value="major_cap_HK97"/>
    <property type="match status" value="1"/>
</dbReference>
<reference evidence="5 6" key="1">
    <citation type="submission" date="2016-09" db="EMBL/GenBank/DDBJ databases">
        <title>Metabolic pathway, cell adaptation mechanisms and a novel monoxygenase revealed through proteogenomic-transcription analysis of a Sphingomonas haloaromaticamans strain degrading the fungicide ortho-phenylphenol.</title>
        <authorList>
            <person name="Perruchon C."/>
            <person name="Papadopoulou E.S."/>
            <person name="Rousidou C."/>
            <person name="Vasileiadis S."/>
            <person name="Tanou G."/>
            <person name="Amoutzias G."/>
            <person name="Molassiotis A."/>
            <person name="Karpouzas D.G."/>
        </authorList>
    </citation>
    <scope>NUCLEOTIDE SEQUENCE [LARGE SCALE GENOMIC DNA]</scope>
    <source>
        <strain evidence="5 6">P3</strain>
    </source>
</reference>
<name>A0A1S1HEI8_9SPHN</name>
<dbReference type="OrthoDB" id="9786516at2"/>
<organism evidence="5 6">
    <name type="scientific">Edaphosphingomonas haloaromaticamans</name>
    <dbReference type="NCBI Taxonomy" id="653954"/>
    <lineage>
        <taxon>Bacteria</taxon>
        <taxon>Pseudomonadati</taxon>
        <taxon>Pseudomonadota</taxon>
        <taxon>Alphaproteobacteria</taxon>
        <taxon>Sphingomonadales</taxon>
        <taxon>Rhizorhabdaceae</taxon>
        <taxon>Edaphosphingomonas</taxon>
    </lineage>
</organism>
<evidence type="ECO:0000313" key="5">
    <source>
        <dbReference type="EMBL" id="OHT19916.1"/>
    </source>
</evidence>
<evidence type="ECO:0000256" key="1">
    <source>
        <dbReference type="ARBA" id="ARBA00004328"/>
    </source>
</evidence>
<feature type="region of interest" description="Disordered" evidence="3">
    <location>
        <begin position="66"/>
        <end position="88"/>
    </location>
</feature>
<comment type="subcellular location">
    <subcellularLocation>
        <location evidence="1">Virion</location>
    </subcellularLocation>
</comment>
<proteinExistence type="predicted"/>
<protein>
    <submittedName>
        <fullName evidence="5">Phage capsid family protein</fullName>
    </submittedName>
</protein>
<comment type="caution">
    <text evidence="5">The sequence shown here is derived from an EMBL/GenBank/DDBJ whole genome shotgun (WGS) entry which is preliminary data.</text>
</comment>
<evidence type="ECO:0000256" key="2">
    <source>
        <dbReference type="SAM" id="Coils"/>
    </source>
</evidence>
<keyword evidence="2" id="KW-0175">Coiled coil</keyword>
<dbReference type="Gene3D" id="3.30.2400.10">
    <property type="entry name" value="Major capsid protein gp5"/>
    <property type="match status" value="1"/>
</dbReference>
<sequence>MTKIKALRDQRAEKAREARNLLDQNTGAKFTKEIEAQVDGLYAEIDRIDAEVERLERQARIDADDQLDDVRAEQQDRERSGMTAEQRERADRYSAAFRNFILYGERSLSAEDADILRRARAEQSGQQSNGAAGGYLVPTGWGGKLLEALKAFGGMRNVATVLPTAGGNQLPWPTVDETAVEGEIVPENTAATAGDITFGTTQIGAYKFSSKIVTIPFELLQDQGPGMDIEAFVRRALATRISRITNRLFTVGTGTAQPQGIVTAAGVGKAGATGKATDVDFDDLIDLEHSVDPAYRSMPGVGWMFHDTTLRQLKKKKDADNRPIWLPGVTSREPDTILNYRYEINQHMPQMAANAKSILFGDFSQYLIRDIMNVTLFRFDDSAFITKGQIGFLAWSRHDGKLVSAGAPVKAYQNSAT</sequence>
<dbReference type="Proteomes" id="UP000179467">
    <property type="component" value="Unassembled WGS sequence"/>
</dbReference>
<dbReference type="InterPro" id="IPR054612">
    <property type="entry name" value="Phage_capsid-like_C"/>
</dbReference>
<dbReference type="AlphaFoldDB" id="A0A1S1HEI8"/>
<dbReference type="SUPFAM" id="SSF56563">
    <property type="entry name" value="Major capsid protein gp5"/>
    <property type="match status" value="1"/>
</dbReference>
<accession>A0A1S1HEI8</accession>
<dbReference type="InterPro" id="IPR024455">
    <property type="entry name" value="Phage_capsid"/>
</dbReference>